<name>A0A0R3PZT2_ANGCS</name>
<dbReference type="Gene3D" id="2.60.40.3330">
    <property type="match status" value="1"/>
</dbReference>
<reference evidence="6 7" key="2">
    <citation type="submission" date="2018-11" db="EMBL/GenBank/DDBJ databases">
        <authorList>
            <consortium name="Pathogen Informatics"/>
        </authorList>
    </citation>
    <scope>NUCLEOTIDE SEQUENCE [LARGE SCALE GENOMIC DNA]</scope>
    <source>
        <strain evidence="6 7">Costa Rica</strain>
    </source>
</reference>
<keyword evidence="4 5" id="KW-0732">Signal</keyword>
<evidence type="ECO:0000313" key="8">
    <source>
        <dbReference type="WBParaSite" id="ACOC_0001211201-mRNA-1"/>
    </source>
</evidence>
<dbReference type="Proteomes" id="UP000267027">
    <property type="component" value="Unassembled WGS sequence"/>
</dbReference>
<reference evidence="8" key="1">
    <citation type="submission" date="2017-02" db="UniProtKB">
        <authorList>
            <consortium name="WormBaseParasite"/>
        </authorList>
    </citation>
    <scope>IDENTIFICATION</scope>
</reference>
<comment type="similarity">
    <text evidence="2">Belongs to the nematode transthyretin-like family.</text>
</comment>
<evidence type="ECO:0000313" key="7">
    <source>
        <dbReference type="Proteomes" id="UP000267027"/>
    </source>
</evidence>
<gene>
    <name evidence="6" type="ORF">ACOC_LOCUS12113</name>
</gene>
<feature type="chain" id="PRO_5043130403" evidence="5">
    <location>
        <begin position="19"/>
        <end position="163"/>
    </location>
</feature>
<dbReference type="Pfam" id="PF01060">
    <property type="entry name" value="TTR-52"/>
    <property type="match status" value="1"/>
</dbReference>
<dbReference type="EMBL" id="UYYA01004899">
    <property type="protein sequence ID" value="VDM63698.1"/>
    <property type="molecule type" value="Genomic_DNA"/>
</dbReference>
<protein>
    <submittedName>
        <fullName evidence="8">Transthyretin-like family protein</fullName>
    </submittedName>
</protein>
<dbReference type="InterPro" id="IPR001534">
    <property type="entry name" value="Transthyretin-like"/>
</dbReference>
<sequence>MSRLFAVGSLLFVGVALRDQSIAVKGRLTCGAKPAADVLVKLWDEDIVISAKFYCFHLTDVNPFSWLDPHDLLDLNHSNSNGEFQLAGATTEFTAMEPVLSVYHDCNDGIKSGVRKLSIGLPDQYITAGRTPLKTVDIGIINLELSYKKEERVDDDEEEILTK</sequence>
<dbReference type="PANTHER" id="PTHR21700">
    <property type="entry name" value="TRANSTHYRETIN-LIKE FAMILY PROTEIN-RELATED"/>
    <property type="match status" value="1"/>
</dbReference>
<dbReference type="PANTHER" id="PTHR21700:SF118">
    <property type="entry name" value="TRANSTHYRETIN-LIKE FAMILY PROTEIN"/>
    <property type="match status" value="1"/>
</dbReference>
<keyword evidence="3" id="KW-0964">Secreted</keyword>
<evidence type="ECO:0000256" key="2">
    <source>
        <dbReference type="ARBA" id="ARBA00010112"/>
    </source>
</evidence>
<dbReference type="GO" id="GO:0009986">
    <property type="term" value="C:cell surface"/>
    <property type="evidence" value="ECO:0007669"/>
    <property type="project" value="InterPro"/>
</dbReference>
<accession>A0A0R3PZT2</accession>
<evidence type="ECO:0000256" key="4">
    <source>
        <dbReference type="ARBA" id="ARBA00022729"/>
    </source>
</evidence>
<dbReference type="OrthoDB" id="5816046at2759"/>
<dbReference type="WBParaSite" id="ACOC_0001211201-mRNA-1">
    <property type="protein sequence ID" value="ACOC_0001211201-mRNA-1"/>
    <property type="gene ID" value="ACOC_0001211201"/>
</dbReference>
<evidence type="ECO:0000256" key="1">
    <source>
        <dbReference type="ARBA" id="ARBA00004613"/>
    </source>
</evidence>
<dbReference type="STRING" id="334426.A0A0R3PZT2"/>
<dbReference type="OMA" id="SWLDPHD"/>
<dbReference type="InterPro" id="IPR038479">
    <property type="entry name" value="Transthyretin-like_sf"/>
</dbReference>
<evidence type="ECO:0000313" key="6">
    <source>
        <dbReference type="EMBL" id="VDM63698.1"/>
    </source>
</evidence>
<keyword evidence="7" id="KW-1185">Reference proteome</keyword>
<proteinExistence type="inferred from homology"/>
<feature type="signal peptide" evidence="5">
    <location>
        <begin position="1"/>
        <end position="18"/>
    </location>
</feature>
<organism evidence="8">
    <name type="scientific">Angiostrongylus costaricensis</name>
    <name type="common">Nematode worm</name>
    <dbReference type="NCBI Taxonomy" id="334426"/>
    <lineage>
        <taxon>Eukaryota</taxon>
        <taxon>Metazoa</taxon>
        <taxon>Ecdysozoa</taxon>
        <taxon>Nematoda</taxon>
        <taxon>Chromadorea</taxon>
        <taxon>Rhabditida</taxon>
        <taxon>Rhabditina</taxon>
        <taxon>Rhabditomorpha</taxon>
        <taxon>Strongyloidea</taxon>
        <taxon>Metastrongylidae</taxon>
        <taxon>Angiostrongylus</taxon>
    </lineage>
</organism>
<dbReference type="GO" id="GO:0005576">
    <property type="term" value="C:extracellular region"/>
    <property type="evidence" value="ECO:0007669"/>
    <property type="project" value="UniProtKB-SubCell"/>
</dbReference>
<evidence type="ECO:0000256" key="3">
    <source>
        <dbReference type="ARBA" id="ARBA00022525"/>
    </source>
</evidence>
<evidence type="ECO:0000256" key="5">
    <source>
        <dbReference type="SAM" id="SignalP"/>
    </source>
</evidence>
<comment type="subcellular location">
    <subcellularLocation>
        <location evidence="1">Secreted</location>
    </subcellularLocation>
</comment>
<dbReference type="AlphaFoldDB" id="A0A0R3PZT2"/>